<evidence type="ECO:0000313" key="2">
    <source>
        <dbReference type="Proteomes" id="UP000029264"/>
    </source>
</evidence>
<gene>
    <name evidence="1" type="ORF">HR45_16665</name>
</gene>
<keyword evidence="2" id="KW-1185">Reference proteome</keyword>
<evidence type="ECO:0008006" key="3">
    <source>
        <dbReference type="Google" id="ProtNLM"/>
    </source>
</evidence>
<dbReference type="AlphaFoldDB" id="A0A094LMV4"/>
<protein>
    <recommendedName>
        <fullName evidence="3">DUF2946 domain-containing protein</fullName>
    </recommendedName>
</protein>
<name>A0A094LMV4_9GAMM</name>
<proteinExistence type="predicted"/>
<evidence type="ECO:0000313" key="1">
    <source>
        <dbReference type="EMBL" id="KFZ36448.1"/>
    </source>
</evidence>
<sequence>MFRHLFVHNKKWLWLFLGLWLTALQSVAVMHTSEQPLTHDHTHCLLCNFGSQQVTGPMAAPTPAVTATLISVVAEAQYSQPAIPQIRRAVARAPPVLS</sequence>
<dbReference type="EMBL" id="JPEO01000018">
    <property type="protein sequence ID" value="KFZ36448.1"/>
    <property type="molecule type" value="Genomic_DNA"/>
</dbReference>
<organism evidence="1 2">
    <name type="scientific">Shewanella mangrovi</name>
    <dbReference type="NCBI Taxonomy" id="1515746"/>
    <lineage>
        <taxon>Bacteria</taxon>
        <taxon>Pseudomonadati</taxon>
        <taxon>Pseudomonadota</taxon>
        <taxon>Gammaproteobacteria</taxon>
        <taxon>Alteromonadales</taxon>
        <taxon>Shewanellaceae</taxon>
        <taxon>Shewanella</taxon>
    </lineage>
</organism>
<comment type="caution">
    <text evidence="1">The sequence shown here is derived from an EMBL/GenBank/DDBJ whole genome shotgun (WGS) entry which is preliminary data.</text>
</comment>
<dbReference type="STRING" id="1515746.HR45_16665"/>
<dbReference type="eggNOG" id="ENOG502ZZ6U">
    <property type="taxonomic scope" value="Bacteria"/>
</dbReference>
<reference evidence="1 2" key="1">
    <citation type="submission" date="2014-06" db="EMBL/GenBank/DDBJ databases">
        <title>Shewanella sp. YQH10.</title>
        <authorList>
            <person name="Liu Y."/>
            <person name="Zeng R."/>
        </authorList>
    </citation>
    <scope>NUCLEOTIDE SEQUENCE [LARGE SCALE GENOMIC DNA]</scope>
    <source>
        <strain evidence="1 2">YQH10</strain>
    </source>
</reference>
<accession>A0A094LMV4</accession>
<dbReference type="Proteomes" id="UP000029264">
    <property type="component" value="Unassembled WGS sequence"/>
</dbReference>